<reference evidence="2 3" key="1">
    <citation type="submission" date="2021-04" db="EMBL/GenBank/DDBJ databases">
        <authorList>
            <person name="Rodrigo-Torres L."/>
            <person name="Arahal R. D."/>
            <person name="Lucena T."/>
        </authorList>
    </citation>
    <scope>NUCLEOTIDE SEQUENCE [LARGE SCALE GENOMIC DNA]</scope>
    <source>
        <strain evidence="2 3">CECT 9623</strain>
    </source>
</reference>
<keyword evidence="2" id="KW-0378">Hydrolase</keyword>
<dbReference type="InterPro" id="IPR029058">
    <property type="entry name" value="AB_hydrolase_fold"/>
</dbReference>
<feature type="signal peptide" evidence="1">
    <location>
        <begin position="1"/>
        <end position="21"/>
    </location>
</feature>
<comment type="caution">
    <text evidence="2">The sequence shown here is derived from an EMBL/GenBank/DDBJ whole genome shotgun (WGS) entry which is preliminary data.</text>
</comment>
<evidence type="ECO:0000313" key="3">
    <source>
        <dbReference type="Proteomes" id="UP000679725"/>
    </source>
</evidence>
<proteinExistence type="predicted"/>
<dbReference type="PANTHER" id="PTHR48098:SF1">
    <property type="entry name" value="DIACYLGLYCEROL ACYLTRANSFERASE_MYCOLYLTRANSFERASE AG85A"/>
    <property type="match status" value="1"/>
</dbReference>
<dbReference type="EMBL" id="CAJRAU010000006">
    <property type="protein sequence ID" value="CAG5072248.1"/>
    <property type="molecule type" value="Genomic_DNA"/>
</dbReference>
<dbReference type="SUPFAM" id="SSF53474">
    <property type="entry name" value="alpha/beta-Hydrolases"/>
    <property type="match status" value="1"/>
</dbReference>
<protein>
    <submittedName>
        <fullName evidence="2">Endo-1,4-beta-xylanase Z</fullName>
        <ecNumber evidence="2">3.2.1.8</ecNumber>
    </submittedName>
</protein>
<name>A0ABN7RH15_9BACT</name>
<dbReference type="RefSeq" id="WP_215235379.1">
    <property type="nucleotide sequence ID" value="NZ_CAJRAU010000006.1"/>
</dbReference>
<dbReference type="PANTHER" id="PTHR48098">
    <property type="entry name" value="ENTEROCHELIN ESTERASE-RELATED"/>
    <property type="match status" value="1"/>
</dbReference>
<dbReference type="InterPro" id="IPR000801">
    <property type="entry name" value="Esterase-like"/>
</dbReference>
<dbReference type="GO" id="GO:0031176">
    <property type="term" value="F:endo-1,4-beta-xylanase activity"/>
    <property type="evidence" value="ECO:0007669"/>
    <property type="project" value="UniProtKB-EC"/>
</dbReference>
<accession>A0ABN7RH15</accession>
<keyword evidence="3" id="KW-1185">Reference proteome</keyword>
<gene>
    <name evidence="2" type="primary">xynZ_2</name>
    <name evidence="2" type="ORF">DYBT9623_04090</name>
</gene>
<feature type="chain" id="PRO_5047479884" evidence="1">
    <location>
        <begin position="22"/>
        <end position="276"/>
    </location>
</feature>
<evidence type="ECO:0000256" key="1">
    <source>
        <dbReference type="SAM" id="SignalP"/>
    </source>
</evidence>
<keyword evidence="2" id="KW-0326">Glycosidase</keyword>
<dbReference type="InterPro" id="IPR050583">
    <property type="entry name" value="Mycobacterial_A85_antigen"/>
</dbReference>
<sequence>MNKVLLQLLFLITSLSITSQAAVVDTVDTYSAAMKKNIKAVVIRPDNYASAGEMPVVYLLHGYSGNYADWVKRAPGFEKAADTFQMMIVCPDGGFGSWYWDTKDPQFQYETYVSKELVSFIDSKYKTIKDRRGRAITGLSMGGHGGLYLAFRHQDVFGAAGSMSGGVDIRPFPNNWDMAKRLGKYAENPKVWEENTVINMLHLLTPNTLSIIIDCGKEDFFFGVNENLHRELMYRNIPHDYIVRPGAHNWPYWTNAIQYQLLFMNNFFSKKEAPVK</sequence>
<dbReference type="Proteomes" id="UP000679725">
    <property type="component" value="Unassembled WGS sequence"/>
</dbReference>
<dbReference type="Pfam" id="PF00756">
    <property type="entry name" value="Esterase"/>
    <property type="match status" value="1"/>
</dbReference>
<keyword evidence="1" id="KW-0732">Signal</keyword>
<organism evidence="2 3">
    <name type="scientific">Dyadobacter linearis</name>
    <dbReference type="NCBI Taxonomy" id="2823330"/>
    <lineage>
        <taxon>Bacteria</taxon>
        <taxon>Pseudomonadati</taxon>
        <taxon>Bacteroidota</taxon>
        <taxon>Cytophagia</taxon>
        <taxon>Cytophagales</taxon>
        <taxon>Spirosomataceae</taxon>
        <taxon>Dyadobacter</taxon>
    </lineage>
</organism>
<dbReference type="EC" id="3.2.1.8" evidence="2"/>
<dbReference type="Gene3D" id="3.40.50.1820">
    <property type="entry name" value="alpha/beta hydrolase"/>
    <property type="match status" value="1"/>
</dbReference>
<evidence type="ECO:0000313" key="2">
    <source>
        <dbReference type="EMBL" id="CAG5072248.1"/>
    </source>
</evidence>